<protein>
    <submittedName>
        <fullName evidence="2">Uncharacterized protein</fullName>
    </submittedName>
</protein>
<evidence type="ECO:0000313" key="4">
    <source>
        <dbReference type="Proteomes" id="UP000037716"/>
    </source>
</evidence>
<feature type="chain" id="PRO_5005833093" evidence="1">
    <location>
        <begin position="25"/>
        <end position="284"/>
    </location>
</feature>
<gene>
    <name evidence="2" type="ORF">I602_2211</name>
    <name evidence="3" type="ORF">SAMN05444353_1985</name>
</gene>
<sequence length="284" mass="32197">MKKIKNTNLIMVIACFLFTNIALSQSDIILKTTGEEMKGKVLKMGEATIQFVYDNETIEYTVKKSDIVKITFSSGRVEFFNKISTKSNNYNLEDHHNKVAILPFGYLKDQQTSNAIMQKKIQQETYGIFKRKAAALKFQDPTTTNALLAKAGINNNNIAGYTMGEIANILGVEYLVQGMVSIQKTTVTSYSNTSTTTKRNSSNNVRVDRHGHIIGDVWNNNKRKTNSSTFGSSQQNYATNITMNIYTDKGENIFVRDHQSFWQTQDAYKITLSFLAKRTPLYKR</sequence>
<organism evidence="2 4">
    <name type="scientific">Polaribacter dokdonensis DSW-5</name>
    <dbReference type="NCBI Taxonomy" id="1300348"/>
    <lineage>
        <taxon>Bacteria</taxon>
        <taxon>Pseudomonadati</taxon>
        <taxon>Bacteroidota</taxon>
        <taxon>Flavobacteriia</taxon>
        <taxon>Flavobacteriales</taxon>
        <taxon>Flavobacteriaceae</taxon>
    </lineage>
</organism>
<dbReference type="PATRIC" id="fig|1300348.6.peg.2212"/>
<dbReference type="EMBL" id="FNUE01000002">
    <property type="protein sequence ID" value="SEE49701.1"/>
    <property type="molecule type" value="Genomic_DNA"/>
</dbReference>
<dbReference type="STRING" id="1300348.I602_2211"/>
<proteinExistence type="predicted"/>
<evidence type="ECO:0000313" key="5">
    <source>
        <dbReference type="Proteomes" id="UP000183071"/>
    </source>
</evidence>
<keyword evidence="5" id="KW-1185">Reference proteome</keyword>
<evidence type="ECO:0000256" key="1">
    <source>
        <dbReference type="SAM" id="SignalP"/>
    </source>
</evidence>
<evidence type="ECO:0000313" key="3">
    <source>
        <dbReference type="EMBL" id="SEE49701.1"/>
    </source>
</evidence>
<dbReference type="EMBL" id="LGBR01000001">
    <property type="protein sequence ID" value="KOY52651.1"/>
    <property type="molecule type" value="Genomic_DNA"/>
</dbReference>
<dbReference type="RefSeq" id="WP_053974738.1">
    <property type="nucleotide sequence ID" value="NZ_FNUE01000002.1"/>
</dbReference>
<dbReference type="AlphaFoldDB" id="A0A0M9CHC4"/>
<dbReference type="Proteomes" id="UP000037716">
    <property type="component" value="Unassembled WGS sequence"/>
</dbReference>
<reference evidence="2 4" key="1">
    <citation type="submission" date="2015-07" db="EMBL/GenBank/DDBJ databases">
        <title>Genome of Polaribacter dokdonenesis DSW-5, isolated from seawater off Dokdo in Korea.</title>
        <authorList>
            <person name="Yoon K."/>
            <person name="Song J.Y."/>
            <person name="Kim J.F."/>
        </authorList>
    </citation>
    <scope>NUCLEOTIDE SEQUENCE [LARGE SCALE GENOMIC DNA]</scope>
    <source>
        <strain evidence="2 4">DSW-5</strain>
    </source>
</reference>
<reference evidence="3 5" key="2">
    <citation type="submission" date="2016-10" db="EMBL/GenBank/DDBJ databases">
        <authorList>
            <person name="Varghese N."/>
            <person name="Submissions S."/>
        </authorList>
    </citation>
    <scope>NUCLEOTIDE SEQUENCE [LARGE SCALE GENOMIC DNA]</scope>
    <source>
        <strain evidence="3 5">DSW-5</strain>
    </source>
</reference>
<dbReference type="Proteomes" id="UP000183071">
    <property type="component" value="Unassembled WGS sequence"/>
</dbReference>
<keyword evidence="1" id="KW-0732">Signal</keyword>
<comment type="caution">
    <text evidence="2">The sequence shown here is derived from an EMBL/GenBank/DDBJ whole genome shotgun (WGS) entry which is preliminary data.</text>
</comment>
<evidence type="ECO:0000313" key="2">
    <source>
        <dbReference type="EMBL" id="KOY52651.1"/>
    </source>
</evidence>
<feature type="signal peptide" evidence="1">
    <location>
        <begin position="1"/>
        <end position="24"/>
    </location>
</feature>
<name>A0A0M9CHC4_9FLAO</name>
<dbReference type="OrthoDB" id="669636at2"/>
<accession>A0A0M9CHC4</accession>